<reference evidence="2" key="2">
    <citation type="journal article" date="2023" name="Plants (Basel)">
        <title>Annotation of the Turnera subulata (Passifloraceae) Draft Genome Reveals the S-Locus Evolved after the Divergence of Turneroideae from Passifloroideae in a Stepwise Manner.</title>
        <authorList>
            <person name="Henning P.M."/>
            <person name="Roalson E.H."/>
            <person name="Mir W."/>
            <person name="McCubbin A.G."/>
            <person name="Shore J.S."/>
        </authorList>
    </citation>
    <scope>NUCLEOTIDE SEQUENCE</scope>
    <source>
        <strain evidence="2">F60SS</strain>
    </source>
</reference>
<protein>
    <submittedName>
        <fullName evidence="2">Uncharacterized protein</fullName>
    </submittedName>
</protein>
<accession>A0A9Q0J695</accession>
<organism evidence="2 3">
    <name type="scientific">Turnera subulata</name>
    <dbReference type="NCBI Taxonomy" id="218843"/>
    <lineage>
        <taxon>Eukaryota</taxon>
        <taxon>Viridiplantae</taxon>
        <taxon>Streptophyta</taxon>
        <taxon>Embryophyta</taxon>
        <taxon>Tracheophyta</taxon>
        <taxon>Spermatophyta</taxon>
        <taxon>Magnoliopsida</taxon>
        <taxon>eudicotyledons</taxon>
        <taxon>Gunneridae</taxon>
        <taxon>Pentapetalae</taxon>
        <taxon>rosids</taxon>
        <taxon>fabids</taxon>
        <taxon>Malpighiales</taxon>
        <taxon>Passifloraceae</taxon>
        <taxon>Turnera</taxon>
    </lineage>
</organism>
<dbReference type="AlphaFoldDB" id="A0A9Q0J695"/>
<dbReference type="Proteomes" id="UP001141552">
    <property type="component" value="Unassembled WGS sequence"/>
</dbReference>
<dbReference type="EMBL" id="JAKUCV010005751">
    <property type="protein sequence ID" value="KAJ4830008.1"/>
    <property type="molecule type" value="Genomic_DNA"/>
</dbReference>
<evidence type="ECO:0000256" key="1">
    <source>
        <dbReference type="SAM" id="MobiDB-lite"/>
    </source>
</evidence>
<sequence length="247" mass="27932">MLSEPRCPPAGEDDRSHHRGSCSCQQHRRQTLPTQVRAGAAAMKAAAQTTTTCNCHFQIRRPQPRPMTQKPWRERVVAVAVDVEGGEEVRDTQRAPGKAYCLLRLFTSPTPSQGGKHEPLPLRGTGEHSDVLRLNRRCSSCGRPGKPEPTNPWWFSGKNGLVARSQMRLPLYLFFLVVLSLEHCFMGWRRRLRLMLLNVFLNSEGSEWDDDLMVINAPIDMYAKCEATYVALVMFDCIVPTDRNVIT</sequence>
<gene>
    <name evidence="2" type="ORF">Tsubulata_002305</name>
</gene>
<proteinExistence type="predicted"/>
<reference evidence="2" key="1">
    <citation type="submission" date="2022-02" db="EMBL/GenBank/DDBJ databases">
        <authorList>
            <person name="Henning P.M."/>
            <person name="McCubbin A.G."/>
            <person name="Shore J.S."/>
        </authorList>
    </citation>
    <scope>NUCLEOTIDE SEQUENCE</scope>
    <source>
        <strain evidence="2">F60SS</strain>
        <tissue evidence="2">Leaves</tissue>
    </source>
</reference>
<evidence type="ECO:0000313" key="3">
    <source>
        <dbReference type="Proteomes" id="UP001141552"/>
    </source>
</evidence>
<keyword evidence="3" id="KW-1185">Reference proteome</keyword>
<evidence type="ECO:0000313" key="2">
    <source>
        <dbReference type="EMBL" id="KAJ4830008.1"/>
    </source>
</evidence>
<comment type="caution">
    <text evidence="2">The sequence shown here is derived from an EMBL/GenBank/DDBJ whole genome shotgun (WGS) entry which is preliminary data.</text>
</comment>
<feature type="region of interest" description="Disordered" evidence="1">
    <location>
        <begin position="1"/>
        <end position="28"/>
    </location>
</feature>
<name>A0A9Q0J695_9ROSI</name>